<reference evidence="2 3" key="1">
    <citation type="journal article" date="2013" name="PLoS ONE">
        <title>Predicting the Proteins of Angomonas deanei, Strigomonas culicis and Their Respective Endosymbionts Reveals New Aspects of the Trypanosomatidae Family.</title>
        <authorList>
            <person name="Motta M.C."/>
            <person name="Martins A.C."/>
            <person name="de Souza S.S."/>
            <person name="Catta-Preta C.M."/>
            <person name="Silva R."/>
            <person name="Klein C.C."/>
            <person name="de Almeida L.G."/>
            <person name="de Lima Cunha O."/>
            <person name="Ciapina L.P."/>
            <person name="Brocchi M."/>
            <person name="Colabardini A.C."/>
            <person name="de Araujo Lima B."/>
            <person name="Machado C.R."/>
            <person name="de Almeida Soares C.M."/>
            <person name="Probst C.M."/>
            <person name="de Menezes C.B."/>
            <person name="Thompson C.E."/>
            <person name="Bartholomeu D.C."/>
            <person name="Gradia D.F."/>
            <person name="Pavoni D.P."/>
            <person name="Grisard E.C."/>
            <person name="Fantinatti-Garboggini F."/>
            <person name="Marchini F.K."/>
            <person name="Rodrigues-Luiz G.F."/>
            <person name="Wagner G."/>
            <person name="Goldman G.H."/>
            <person name="Fietto J.L."/>
            <person name="Elias M.C."/>
            <person name="Goldman M.H."/>
            <person name="Sagot M.F."/>
            <person name="Pereira M."/>
            <person name="Stoco P.H."/>
            <person name="de Mendonca-Neto R.P."/>
            <person name="Teixeira S.M."/>
            <person name="Maciel T.E."/>
            <person name="de Oliveira Mendes T.A."/>
            <person name="Urmenyi T.P."/>
            <person name="de Souza W."/>
            <person name="Schenkman S."/>
            <person name="de Vasconcelos A.T."/>
        </authorList>
    </citation>
    <scope>NUCLEOTIDE SEQUENCE [LARGE SCALE GENOMIC DNA]</scope>
</reference>
<keyword evidence="3" id="KW-1185">Reference proteome</keyword>
<evidence type="ECO:0000313" key="3">
    <source>
        <dbReference type="Proteomes" id="UP000015354"/>
    </source>
</evidence>
<accession>S9UX30</accession>
<dbReference type="InterPro" id="IPR015045">
    <property type="entry name" value="MPT-1-like_LmxM"/>
</dbReference>
<dbReference type="InterPro" id="IPR023296">
    <property type="entry name" value="Glyco_hydro_beta-prop_sf"/>
</dbReference>
<dbReference type="PANTHER" id="PTHR37036:SF2">
    <property type="entry name" value="DUF1861 FAMILY PROTEIN"/>
    <property type="match status" value="1"/>
</dbReference>
<dbReference type="SUPFAM" id="SSF75005">
    <property type="entry name" value="Arabinanase/levansucrase/invertase"/>
    <property type="match status" value="1"/>
</dbReference>
<protein>
    <submittedName>
        <fullName evidence="2">Uncharacterized protein</fullName>
    </submittedName>
</protein>
<dbReference type="AlphaFoldDB" id="S9UX30"/>
<organism evidence="2 3">
    <name type="scientific">Strigomonas culicis</name>
    <dbReference type="NCBI Taxonomy" id="28005"/>
    <lineage>
        <taxon>Eukaryota</taxon>
        <taxon>Discoba</taxon>
        <taxon>Euglenozoa</taxon>
        <taxon>Kinetoplastea</taxon>
        <taxon>Metakinetoplastina</taxon>
        <taxon>Trypanosomatida</taxon>
        <taxon>Trypanosomatidae</taxon>
        <taxon>Strigomonadinae</taxon>
        <taxon>Strigomonas</taxon>
    </lineage>
</organism>
<gene>
    <name evidence="2" type="ORF">STCU_02299</name>
    <name evidence="1" type="ORF">STCU_07299</name>
</gene>
<reference evidence="2" key="2">
    <citation type="submission" date="2013-03" db="EMBL/GenBank/DDBJ databases">
        <authorList>
            <person name="Motta M.C.M."/>
            <person name="Martins A.C.A."/>
            <person name="Preta C.M.C.C."/>
            <person name="Silva R."/>
            <person name="de Souza S.S."/>
            <person name="Klein C.C."/>
            <person name="de Almeida L.G.P."/>
            <person name="Cunha O.L."/>
            <person name="Colabardini A.C."/>
            <person name="Lima B.A."/>
            <person name="Machado C.R."/>
            <person name="Soares C.M.A."/>
            <person name="de Menezes C.B.A."/>
            <person name="Bartolomeu D.C."/>
            <person name="Grisard E.C."/>
            <person name="Fantinatti-Garboggini F."/>
            <person name="Rodrigues-Luiz G.F."/>
            <person name="Wagner G."/>
            <person name="Goldman G.H."/>
            <person name="Fietto J.L.R."/>
            <person name="Ciapina L.P."/>
            <person name="Brocchi M."/>
            <person name="Elias M.C."/>
            <person name="Goldman M.H.S."/>
            <person name="Sagot M.-F."/>
            <person name="Pereira M."/>
            <person name="Stoco P.H."/>
            <person name="Teixeira S.M.R."/>
            <person name="de Mendonca-Neto R.P."/>
            <person name="Maciel T.E.F."/>
            <person name="Mendes T.A.O."/>
            <person name="Urmenyi T.P."/>
            <person name="Teixeira M.M.G."/>
            <person name="de Camargo E.F.P."/>
            <person name="de Sousa W."/>
            <person name="Schenkman S."/>
            <person name="de Vasconcelos A.T.R."/>
        </authorList>
    </citation>
    <scope>NUCLEOTIDE SEQUENCE</scope>
</reference>
<evidence type="ECO:0000313" key="2">
    <source>
        <dbReference type="EMBL" id="EPY33329.1"/>
    </source>
</evidence>
<dbReference type="Gene3D" id="2.115.10.20">
    <property type="entry name" value="Glycosyl hydrolase domain, family 43"/>
    <property type="match status" value="1"/>
</dbReference>
<name>S9UX30_9TRYP</name>
<evidence type="ECO:0000313" key="1">
    <source>
        <dbReference type="EMBL" id="EPY24200.1"/>
    </source>
</evidence>
<dbReference type="Proteomes" id="UP000015354">
    <property type="component" value="Unassembled WGS sequence"/>
</dbReference>
<dbReference type="EMBL" id="ATMH01007299">
    <property type="protein sequence ID" value="EPY24200.1"/>
    <property type="molecule type" value="Genomic_DNA"/>
</dbReference>
<comment type="caution">
    <text evidence="2">The sequence shown here is derived from an EMBL/GenBank/DDBJ whole genome shotgun (WGS) entry which is preliminary data.</text>
</comment>
<dbReference type="Pfam" id="PF08950">
    <property type="entry name" value="DUF1861"/>
    <property type="match status" value="1"/>
</dbReference>
<dbReference type="PANTHER" id="PTHR37036">
    <property type="match status" value="1"/>
</dbReference>
<dbReference type="EMBL" id="ATMH01002299">
    <property type="protein sequence ID" value="EPY33329.1"/>
    <property type="molecule type" value="Genomic_DNA"/>
</dbReference>
<proteinExistence type="predicted"/>
<sequence length="329" mass="36772">MGNFSSQSKPKVFVPDCTMIPERLQFEKDKVVTESVLIKFKGVDGYDVYNCSCPFTINGVRHVFGRVERRAEWVNSKVRLFKETGKDEFTFVDNSMIYELEDPYVQKIHDEMVFGGVCVTKNKGKCCDYFCNFYRGPIDDIKYFTAGPKKMKDIRLVQLADDRIGVFSHHKTATTCLTGFITIGSMDELSAEVIDSAVPIDHSAFGDAWGGVNQAYLLSTGKVGCISHHGYVKLDDTGAKVNVYCATSFVFEPSSSKVYAYKILATKTCFPPSEPKIPRLDDCVFVSGITMRDDGKCDLYSGVGDTEQGRMVIDYPFEGHGKITSNLDF</sequence>
<dbReference type="OrthoDB" id="256152at2759"/>